<dbReference type="EMBL" id="WELG01000001">
    <property type="protein sequence ID" value="KAB7531036.1"/>
    <property type="molecule type" value="Genomic_DNA"/>
</dbReference>
<comment type="subcellular location">
    <subcellularLocation>
        <location evidence="1">Cell membrane</location>
        <topology evidence="1">Multi-pass membrane protein</topology>
    </subcellularLocation>
</comment>
<dbReference type="Proteomes" id="UP000429785">
    <property type="component" value="Unassembled WGS sequence"/>
</dbReference>
<comment type="caution">
    <text evidence="8">The sequence shown here is derived from an EMBL/GenBank/DDBJ whole genome shotgun (WGS) entry which is preliminary data.</text>
</comment>
<reference evidence="8 9" key="1">
    <citation type="submission" date="2019-10" db="EMBL/GenBank/DDBJ databases">
        <title>Muricauda olearia CL-SS4 JCM15563 genome.</title>
        <authorList>
            <person name="Liu L."/>
        </authorList>
    </citation>
    <scope>NUCLEOTIDE SEQUENCE [LARGE SCALE GENOMIC DNA]</scope>
    <source>
        <strain evidence="8 9">CL-SS4</strain>
    </source>
</reference>
<gene>
    <name evidence="8" type="ORF">F8C76_05935</name>
</gene>
<sequence>MKIPHSNVSNSIQIVEASKKKRFFNYLIDTIFCFLLAFVIQETQKLYINIYISKELILIFTSAGYYILMEFFLGKTVGKHFTKTRVVDLSGKNIDFRTSMVRYFCRWIPFETFSLVLGGNAKAWHDVISKTLVVEDKI</sequence>
<dbReference type="PANTHER" id="PTHR36115">
    <property type="entry name" value="PROLINE-RICH ANTIGEN HOMOLOG-RELATED"/>
    <property type="match status" value="1"/>
</dbReference>
<evidence type="ECO:0000256" key="2">
    <source>
        <dbReference type="ARBA" id="ARBA00022475"/>
    </source>
</evidence>
<keyword evidence="3 6" id="KW-0812">Transmembrane</keyword>
<evidence type="ECO:0000259" key="7">
    <source>
        <dbReference type="Pfam" id="PF06271"/>
    </source>
</evidence>
<dbReference type="RefSeq" id="WP_152130865.1">
    <property type="nucleotide sequence ID" value="NZ_WELG01000001.1"/>
</dbReference>
<keyword evidence="4 6" id="KW-1133">Transmembrane helix</keyword>
<keyword evidence="2" id="KW-1003">Cell membrane</keyword>
<accession>A0A6I1DZF5</accession>
<dbReference type="PANTHER" id="PTHR36115:SF4">
    <property type="entry name" value="MEMBRANE PROTEIN"/>
    <property type="match status" value="1"/>
</dbReference>
<name>A0A6I1DZF5_9FLAO</name>
<organism evidence="8 9">
    <name type="scientific">Flagellimonas olearia</name>
    <dbReference type="NCBI Taxonomy" id="552546"/>
    <lineage>
        <taxon>Bacteria</taxon>
        <taxon>Pseudomonadati</taxon>
        <taxon>Bacteroidota</taxon>
        <taxon>Flavobacteriia</taxon>
        <taxon>Flavobacteriales</taxon>
        <taxon>Flavobacteriaceae</taxon>
        <taxon>Flagellimonas</taxon>
    </lineage>
</organism>
<dbReference type="InterPro" id="IPR010432">
    <property type="entry name" value="RDD"/>
</dbReference>
<evidence type="ECO:0000256" key="1">
    <source>
        <dbReference type="ARBA" id="ARBA00004651"/>
    </source>
</evidence>
<evidence type="ECO:0000313" key="9">
    <source>
        <dbReference type="Proteomes" id="UP000429785"/>
    </source>
</evidence>
<protein>
    <submittedName>
        <fullName evidence="8">RDD family protein</fullName>
    </submittedName>
</protein>
<dbReference type="Pfam" id="PF06271">
    <property type="entry name" value="RDD"/>
    <property type="match status" value="1"/>
</dbReference>
<dbReference type="AlphaFoldDB" id="A0A6I1DZF5"/>
<evidence type="ECO:0000256" key="4">
    <source>
        <dbReference type="ARBA" id="ARBA00022989"/>
    </source>
</evidence>
<evidence type="ECO:0000256" key="3">
    <source>
        <dbReference type="ARBA" id="ARBA00022692"/>
    </source>
</evidence>
<dbReference type="OrthoDB" id="762068at2"/>
<keyword evidence="5 6" id="KW-0472">Membrane</keyword>
<evidence type="ECO:0000256" key="5">
    <source>
        <dbReference type="ARBA" id="ARBA00023136"/>
    </source>
</evidence>
<feature type="transmembrane region" description="Helical" evidence="6">
    <location>
        <begin position="23"/>
        <end position="40"/>
    </location>
</feature>
<proteinExistence type="predicted"/>
<evidence type="ECO:0000256" key="6">
    <source>
        <dbReference type="SAM" id="Phobius"/>
    </source>
</evidence>
<dbReference type="GO" id="GO:0005886">
    <property type="term" value="C:plasma membrane"/>
    <property type="evidence" value="ECO:0007669"/>
    <property type="project" value="UniProtKB-SubCell"/>
</dbReference>
<dbReference type="InterPro" id="IPR051791">
    <property type="entry name" value="Pra-immunoreactive"/>
</dbReference>
<feature type="domain" description="RDD" evidence="7">
    <location>
        <begin position="21"/>
        <end position="119"/>
    </location>
</feature>
<feature type="transmembrane region" description="Helical" evidence="6">
    <location>
        <begin position="46"/>
        <end position="68"/>
    </location>
</feature>
<evidence type="ECO:0000313" key="8">
    <source>
        <dbReference type="EMBL" id="KAB7531036.1"/>
    </source>
</evidence>